<keyword evidence="11" id="KW-1185">Reference proteome</keyword>
<evidence type="ECO:0000256" key="4">
    <source>
        <dbReference type="ARBA" id="ARBA00022729"/>
    </source>
</evidence>
<dbReference type="GO" id="GO:0016020">
    <property type="term" value="C:membrane"/>
    <property type="evidence" value="ECO:0007669"/>
    <property type="project" value="UniProtKB-SubCell"/>
</dbReference>
<keyword evidence="6" id="KW-0564">Palmitate</keyword>
<dbReference type="InterPro" id="IPR046953">
    <property type="entry name" value="Spore_GerAC-like_C"/>
</dbReference>
<evidence type="ECO:0000259" key="9">
    <source>
        <dbReference type="Pfam" id="PF25198"/>
    </source>
</evidence>
<dbReference type="OrthoDB" id="2380468at2"/>
<dbReference type="Pfam" id="PF25198">
    <property type="entry name" value="Spore_GerAC_N"/>
    <property type="match status" value="1"/>
</dbReference>
<dbReference type="InterPro" id="IPR008844">
    <property type="entry name" value="Spore_GerAC-like"/>
</dbReference>
<dbReference type="RefSeq" id="WP_110396134.1">
    <property type="nucleotide sequence ID" value="NZ_JADIJL010000018.1"/>
</dbReference>
<dbReference type="Gene3D" id="3.30.300.210">
    <property type="entry name" value="Nutrient germinant receptor protein C, domain 3"/>
    <property type="match status" value="1"/>
</dbReference>
<proteinExistence type="inferred from homology"/>
<comment type="subcellular location">
    <subcellularLocation>
        <location evidence="1">Membrane</location>
        <topology evidence="1">Lipid-anchor</topology>
    </subcellularLocation>
</comment>
<feature type="domain" description="Spore germination GerAC-like C-terminal" evidence="8">
    <location>
        <begin position="215"/>
        <end position="353"/>
    </location>
</feature>
<dbReference type="EMBL" id="QJJQ01000010">
    <property type="protein sequence ID" value="PXW85680.1"/>
    <property type="molecule type" value="Genomic_DNA"/>
</dbReference>
<keyword evidence="3" id="KW-0309">Germination</keyword>
<evidence type="ECO:0000256" key="2">
    <source>
        <dbReference type="ARBA" id="ARBA00007886"/>
    </source>
</evidence>
<dbReference type="AlphaFoldDB" id="A0A2V3VVU8"/>
<feature type="domain" description="Spore germination protein N-terminal" evidence="9">
    <location>
        <begin position="24"/>
        <end position="197"/>
    </location>
</feature>
<evidence type="ECO:0000256" key="1">
    <source>
        <dbReference type="ARBA" id="ARBA00004635"/>
    </source>
</evidence>
<dbReference type="NCBIfam" id="TIGR02887">
    <property type="entry name" value="spore_ger_x_C"/>
    <property type="match status" value="1"/>
</dbReference>
<comment type="similarity">
    <text evidence="2">Belongs to the GerABKC lipoprotein family.</text>
</comment>
<sequence>MKAKIAVLLICSFILLLSGCWSMNEAERMLYMHGIGIDYQDDQYVVYAQIIDFAKIAKSEEAKSEPEQSEVGYATGKTMEEAVFNLYKTVDEKIYWGHLSFIVFSEEALKKGKMDAVIDGFIRFIETRYQVWVYSTKDKVKDVLLTVPIINTAINLSRLSNPLNSYEQASYIEPTDLRNLIIGLNEPSHEMVIPSISVVQNWETVTRQTKIAKLSGVGVVSPKEFKGFIEEDKANGLQWMNNRSKRGEISFRLNKEDENSYIAVILFKVKVNVKPIIKKDTVQFDIDVSMDGTVNSVPEHVKSEVIQKRIEQDVKKEIKKTYKEALEKDIDIYRLSEYVYRKDNKAWKKFEKDGKIELTEDSIRTLNVTVRKIKSGRKSLSKPFSK</sequence>
<keyword evidence="5" id="KW-0472">Membrane</keyword>
<gene>
    <name evidence="10" type="ORF">DFR56_110186</name>
</gene>
<dbReference type="InterPro" id="IPR038501">
    <property type="entry name" value="Spore_GerAC_C_sf"/>
</dbReference>
<evidence type="ECO:0000256" key="6">
    <source>
        <dbReference type="ARBA" id="ARBA00023139"/>
    </source>
</evidence>
<protein>
    <submittedName>
        <fullName evidence="10">Ger(X)C family germination protein</fullName>
    </submittedName>
</protein>
<dbReference type="Proteomes" id="UP000247978">
    <property type="component" value="Unassembled WGS sequence"/>
</dbReference>
<keyword evidence="4" id="KW-0732">Signal</keyword>
<dbReference type="GO" id="GO:0009847">
    <property type="term" value="P:spore germination"/>
    <property type="evidence" value="ECO:0007669"/>
    <property type="project" value="InterPro"/>
</dbReference>
<reference evidence="10 11" key="1">
    <citation type="submission" date="2018-05" db="EMBL/GenBank/DDBJ databases">
        <title>Genomic Encyclopedia of Type Strains, Phase IV (KMG-IV): sequencing the most valuable type-strain genomes for metagenomic binning, comparative biology and taxonomic classification.</title>
        <authorList>
            <person name="Goeker M."/>
        </authorList>
    </citation>
    <scope>NUCLEOTIDE SEQUENCE [LARGE SCALE GENOMIC DNA]</scope>
    <source>
        <strain evidence="10 11">DSM 28556</strain>
    </source>
</reference>
<comment type="caution">
    <text evidence="10">The sequence shown here is derived from an EMBL/GenBank/DDBJ whole genome shotgun (WGS) entry which is preliminary data.</text>
</comment>
<evidence type="ECO:0000313" key="11">
    <source>
        <dbReference type="Proteomes" id="UP000247978"/>
    </source>
</evidence>
<evidence type="ECO:0000259" key="8">
    <source>
        <dbReference type="Pfam" id="PF05504"/>
    </source>
</evidence>
<dbReference type="Pfam" id="PF05504">
    <property type="entry name" value="Spore_GerAC"/>
    <property type="match status" value="1"/>
</dbReference>
<evidence type="ECO:0000256" key="3">
    <source>
        <dbReference type="ARBA" id="ARBA00022544"/>
    </source>
</evidence>
<dbReference type="PANTHER" id="PTHR35789:SF1">
    <property type="entry name" value="SPORE GERMINATION PROTEIN B3"/>
    <property type="match status" value="1"/>
</dbReference>
<dbReference type="PROSITE" id="PS51257">
    <property type="entry name" value="PROKAR_LIPOPROTEIN"/>
    <property type="match status" value="1"/>
</dbReference>
<dbReference type="InterPro" id="IPR057336">
    <property type="entry name" value="GerAC_N"/>
</dbReference>
<organism evidence="10 11">
    <name type="scientific">Pseudogracilibacillus auburnensis</name>
    <dbReference type="NCBI Taxonomy" id="1494959"/>
    <lineage>
        <taxon>Bacteria</taxon>
        <taxon>Bacillati</taxon>
        <taxon>Bacillota</taxon>
        <taxon>Bacilli</taxon>
        <taxon>Bacillales</taxon>
        <taxon>Bacillaceae</taxon>
        <taxon>Pseudogracilibacillus</taxon>
    </lineage>
</organism>
<evidence type="ECO:0000256" key="7">
    <source>
        <dbReference type="ARBA" id="ARBA00023288"/>
    </source>
</evidence>
<keyword evidence="7" id="KW-0449">Lipoprotein</keyword>
<evidence type="ECO:0000256" key="5">
    <source>
        <dbReference type="ARBA" id="ARBA00023136"/>
    </source>
</evidence>
<evidence type="ECO:0000313" key="10">
    <source>
        <dbReference type="EMBL" id="PXW85680.1"/>
    </source>
</evidence>
<name>A0A2V3VVU8_9BACI</name>
<dbReference type="PANTHER" id="PTHR35789">
    <property type="entry name" value="SPORE GERMINATION PROTEIN B3"/>
    <property type="match status" value="1"/>
</dbReference>
<accession>A0A2V3VVU8</accession>